<keyword evidence="7" id="KW-0479">Metal-binding</keyword>
<accession>A0A4R2K9V1</accession>
<dbReference type="Proteomes" id="UP000294919">
    <property type="component" value="Unassembled WGS sequence"/>
</dbReference>
<evidence type="ECO:0000256" key="5">
    <source>
        <dbReference type="ARBA" id="ARBA00022475"/>
    </source>
</evidence>
<protein>
    <recommendedName>
        <fullName evidence="3">High-affinity heme uptake system protein IsdE</fullName>
    </recommendedName>
    <alternativeName>
        <fullName evidence="14">Iron-regulated surface determinant protein E</fullName>
    </alternativeName>
    <alternativeName>
        <fullName evidence="13">Staphylococcal iron-regulated protein F</fullName>
    </alternativeName>
</protein>
<dbReference type="NCBIfam" id="TIGR03659">
    <property type="entry name" value="IsdE"/>
    <property type="match status" value="1"/>
</dbReference>
<sequence length="297" mass="33133">MKRLLALMMIVVMSIMFVACGAKGAEMEQNSTDTKKEDIRIVAGSVAVAEMLLALDIPMVGRPSTQYGIADELKELPEIGLPMNPDLEVIKSLGSDIFVTSGALKELIGSKFEQNGINPRYADLSSYDAVKETIKELASEFGKEENGKKIIEAFEKKEKEIFEDIDLDKKVKVMILFGAPGNFMLATEKSFAGSLIPKLGAENITSKVKSKYKGAYVPFSLEVALKENPDIIFRMYHGYIDEAKKQVQEEFEKNPQWEKFKAVKENKVYDLDPKYFGVTGDMGATESLGKMKAYLYK</sequence>
<evidence type="ECO:0000256" key="4">
    <source>
        <dbReference type="ARBA" id="ARBA00022448"/>
    </source>
</evidence>
<dbReference type="GO" id="GO:0015886">
    <property type="term" value="P:heme transport"/>
    <property type="evidence" value="ECO:0007669"/>
    <property type="project" value="InterPro"/>
</dbReference>
<gene>
    <name evidence="17" type="ORF">EV214_13714</name>
</gene>
<name>A0A4R2K9V1_9FIRM</name>
<dbReference type="Gene3D" id="3.40.50.1980">
    <property type="entry name" value="Nitrogenase molybdenum iron protein domain"/>
    <property type="match status" value="2"/>
</dbReference>
<dbReference type="InterPro" id="IPR002491">
    <property type="entry name" value="ABC_transptr_periplasmic_BD"/>
</dbReference>
<dbReference type="GO" id="GO:0071281">
    <property type="term" value="P:cellular response to iron ion"/>
    <property type="evidence" value="ECO:0007669"/>
    <property type="project" value="TreeGrafter"/>
</dbReference>
<comment type="cofactor">
    <cofactor evidence="1">
        <name>heme b</name>
        <dbReference type="ChEBI" id="CHEBI:60344"/>
    </cofactor>
</comment>
<evidence type="ECO:0000256" key="1">
    <source>
        <dbReference type="ARBA" id="ARBA00001970"/>
    </source>
</evidence>
<evidence type="ECO:0000256" key="2">
    <source>
        <dbReference type="ARBA" id="ARBA00008814"/>
    </source>
</evidence>
<dbReference type="PROSITE" id="PS51257">
    <property type="entry name" value="PROKAR_LIPOPROTEIN"/>
    <property type="match status" value="1"/>
</dbReference>
<evidence type="ECO:0000256" key="13">
    <source>
        <dbReference type="ARBA" id="ARBA00031148"/>
    </source>
</evidence>
<reference evidence="17 18" key="1">
    <citation type="submission" date="2019-03" db="EMBL/GenBank/DDBJ databases">
        <title>Genomic Encyclopedia of Type Strains, Phase IV (KMG-IV): sequencing the most valuable type-strain genomes for metagenomic binning, comparative biology and taxonomic classification.</title>
        <authorList>
            <person name="Goeker M."/>
        </authorList>
    </citation>
    <scope>NUCLEOTIDE SEQUENCE [LARGE SCALE GENOMIC DNA]</scope>
    <source>
        <strain evidence="17 18">DSM 102940</strain>
    </source>
</reference>
<keyword evidence="6" id="KW-0349">Heme</keyword>
<dbReference type="OrthoDB" id="66025at2"/>
<dbReference type="SUPFAM" id="SSF53807">
    <property type="entry name" value="Helical backbone' metal receptor"/>
    <property type="match status" value="1"/>
</dbReference>
<dbReference type="RefSeq" id="WP_132247920.1">
    <property type="nucleotide sequence ID" value="NZ_SLWV01000037.1"/>
</dbReference>
<evidence type="ECO:0000256" key="9">
    <source>
        <dbReference type="ARBA" id="ARBA00023004"/>
    </source>
</evidence>
<evidence type="ECO:0000256" key="7">
    <source>
        <dbReference type="ARBA" id="ARBA00022723"/>
    </source>
</evidence>
<evidence type="ECO:0000259" key="16">
    <source>
        <dbReference type="PROSITE" id="PS50983"/>
    </source>
</evidence>
<evidence type="ECO:0000256" key="8">
    <source>
        <dbReference type="ARBA" id="ARBA00022729"/>
    </source>
</evidence>
<keyword evidence="5" id="KW-1003">Cell membrane</keyword>
<organism evidence="17 18">
    <name type="scientific">Marinisporobacter balticus</name>
    <dbReference type="NCBI Taxonomy" id="2018667"/>
    <lineage>
        <taxon>Bacteria</taxon>
        <taxon>Bacillati</taxon>
        <taxon>Bacillota</taxon>
        <taxon>Clostridia</taxon>
        <taxon>Peptostreptococcales</taxon>
        <taxon>Thermotaleaceae</taxon>
        <taxon>Marinisporobacter</taxon>
    </lineage>
</organism>
<dbReference type="GO" id="GO:0020037">
    <property type="term" value="F:heme binding"/>
    <property type="evidence" value="ECO:0007669"/>
    <property type="project" value="InterPro"/>
</dbReference>
<comment type="caution">
    <text evidence="17">The sequence shown here is derived from an EMBL/GenBank/DDBJ whole genome shotgun (WGS) entry which is preliminary data.</text>
</comment>
<evidence type="ECO:0000313" key="17">
    <source>
        <dbReference type="EMBL" id="TCO68922.1"/>
    </source>
</evidence>
<feature type="chain" id="PRO_5020232078" description="High-affinity heme uptake system protein IsdE" evidence="15">
    <location>
        <begin position="25"/>
        <end position="297"/>
    </location>
</feature>
<keyword evidence="4" id="KW-0813">Transport</keyword>
<dbReference type="GO" id="GO:0046872">
    <property type="term" value="F:metal ion binding"/>
    <property type="evidence" value="ECO:0007669"/>
    <property type="project" value="UniProtKB-KW"/>
</dbReference>
<dbReference type="InterPro" id="IPR019957">
    <property type="entry name" value="ABC_transptr_haem-bd_IsdE"/>
</dbReference>
<dbReference type="EMBL" id="SLWV01000037">
    <property type="protein sequence ID" value="TCO68922.1"/>
    <property type="molecule type" value="Genomic_DNA"/>
</dbReference>
<evidence type="ECO:0000256" key="10">
    <source>
        <dbReference type="ARBA" id="ARBA00023136"/>
    </source>
</evidence>
<dbReference type="AlphaFoldDB" id="A0A4R2K9V1"/>
<keyword evidence="11" id="KW-0564">Palmitate</keyword>
<dbReference type="InterPro" id="IPR050902">
    <property type="entry name" value="ABC_Transporter_SBP"/>
</dbReference>
<keyword evidence="9" id="KW-0408">Iron</keyword>
<feature type="signal peptide" evidence="15">
    <location>
        <begin position="1"/>
        <end position="24"/>
    </location>
</feature>
<dbReference type="GO" id="GO:0016020">
    <property type="term" value="C:membrane"/>
    <property type="evidence" value="ECO:0007669"/>
    <property type="project" value="InterPro"/>
</dbReference>
<evidence type="ECO:0000256" key="12">
    <source>
        <dbReference type="ARBA" id="ARBA00023288"/>
    </source>
</evidence>
<comment type="similarity">
    <text evidence="2">Belongs to the bacterial solute-binding protein 8 family.</text>
</comment>
<keyword evidence="8 15" id="KW-0732">Signal</keyword>
<evidence type="ECO:0000256" key="11">
    <source>
        <dbReference type="ARBA" id="ARBA00023139"/>
    </source>
</evidence>
<dbReference type="PANTHER" id="PTHR30535:SF36">
    <property type="entry name" value="HIGH-AFFINITY HEME UPTAKE SYSTEM PROTEIN ISDE"/>
    <property type="match status" value="1"/>
</dbReference>
<evidence type="ECO:0000256" key="6">
    <source>
        <dbReference type="ARBA" id="ARBA00022617"/>
    </source>
</evidence>
<evidence type="ECO:0000313" key="18">
    <source>
        <dbReference type="Proteomes" id="UP000294919"/>
    </source>
</evidence>
<keyword evidence="18" id="KW-1185">Reference proteome</keyword>
<dbReference type="Pfam" id="PF01497">
    <property type="entry name" value="Peripla_BP_2"/>
    <property type="match status" value="1"/>
</dbReference>
<feature type="domain" description="Fe/B12 periplasmic-binding" evidence="16">
    <location>
        <begin position="40"/>
        <end position="297"/>
    </location>
</feature>
<dbReference type="PANTHER" id="PTHR30535">
    <property type="entry name" value="VITAMIN B12-BINDING PROTEIN"/>
    <property type="match status" value="1"/>
</dbReference>
<evidence type="ECO:0000256" key="3">
    <source>
        <dbReference type="ARBA" id="ARBA00015862"/>
    </source>
</evidence>
<proteinExistence type="inferred from homology"/>
<dbReference type="PROSITE" id="PS50983">
    <property type="entry name" value="FE_B12_PBP"/>
    <property type="match status" value="1"/>
</dbReference>
<evidence type="ECO:0000256" key="15">
    <source>
        <dbReference type="SAM" id="SignalP"/>
    </source>
</evidence>
<evidence type="ECO:0000256" key="14">
    <source>
        <dbReference type="ARBA" id="ARBA00031463"/>
    </source>
</evidence>
<keyword evidence="12" id="KW-0449">Lipoprotein</keyword>
<keyword evidence="10" id="KW-0472">Membrane</keyword>